<name>A0A5C6FAU0_9BACT</name>
<accession>A0A5C6FAU0</accession>
<evidence type="ECO:0000313" key="2">
    <source>
        <dbReference type="Proteomes" id="UP000318288"/>
    </source>
</evidence>
<sequence>MDLDTDVHRAGRLQEAERFAVERKQNVGSILNDDELFLFGQRDNLRVEFGRGCFAGRRIGVVQHQQLGAAIDVVGDGI</sequence>
<comment type="caution">
    <text evidence="1">The sequence shown here is derived from an EMBL/GenBank/DDBJ whole genome shotgun (WGS) entry which is preliminary data.</text>
</comment>
<gene>
    <name evidence="1" type="ORF">Poly51_26560</name>
</gene>
<dbReference type="EMBL" id="SJPW01000003">
    <property type="protein sequence ID" value="TWU56739.1"/>
    <property type="molecule type" value="Genomic_DNA"/>
</dbReference>
<dbReference type="AlphaFoldDB" id="A0A5C6FAU0"/>
<evidence type="ECO:0000313" key="1">
    <source>
        <dbReference type="EMBL" id="TWU56739.1"/>
    </source>
</evidence>
<keyword evidence="2" id="KW-1185">Reference proteome</keyword>
<organism evidence="1 2">
    <name type="scientific">Rubripirellula tenax</name>
    <dbReference type="NCBI Taxonomy" id="2528015"/>
    <lineage>
        <taxon>Bacteria</taxon>
        <taxon>Pseudomonadati</taxon>
        <taxon>Planctomycetota</taxon>
        <taxon>Planctomycetia</taxon>
        <taxon>Pirellulales</taxon>
        <taxon>Pirellulaceae</taxon>
        <taxon>Rubripirellula</taxon>
    </lineage>
</organism>
<dbReference type="Proteomes" id="UP000318288">
    <property type="component" value="Unassembled WGS sequence"/>
</dbReference>
<proteinExistence type="predicted"/>
<protein>
    <submittedName>
        <fullName evidence="1">Uncharacterized protein</fullName>
    </submittedName>
</protein>
<reference evidence="1 2" key="1">
    <citation type="submission" date="2019-02" db="EMBL/GenBank/DDBJ databases">
        <title>Deep-cultivation of Planctomycetes and their phenomic and genomic characterization uncovers novel biology.</title>
        <authorList>
            <person name="Wiegand S."/>
            <person name="Jogler M."/>
            <person name="Boedeker C."/>
            <person name="Pinto D."/>
            <person name="Vollmers J."/>
            <person name="Rivas-Marin E."/>
            <person name="Kohn T."/>
            <person name="Peeters S.H."/>
            <person name="Heuer A."/>
            <person name="Rast P."/>
            <person name="Oberbeckmann S."/>
            <person name="Bunk B."/>
            <person name="Jeske O."/>
            <person name="Meyerdierks A."/>
            <person name="Storesund J.E."/>
            <person name="Kallscheuer N."/>
            <person name="Luecker S."/>
            <person name="Lage O.M."/>
            <person name="Pohl T."/>
            <person name="Merkel B.J."/>
            <person name="Hornburger P."/>
            <person name="Mueller R.-W."/>
            <person name="Bruemmer F."/>
            <person name="Labrenz M."/>
            <person name="Spormann A.M."/>
            <person name="Op Den Camp H."/>
            <person name="Overmann J."/>
            <person name="Amann R."/>
            <person name="Jetten M.S.M."/>
            <person name="Mascher T."/>
            <person name="Medema M.H."/>
            <person name="Devos D.P."/>
            <person name="Kaster A.-K."/>
            <person name="Ovreas L."/>
            <person name="Rohde M."/>
            <person name="Galperin M.Y."/>
            <person name="Jogler C."/>
        </authorList>
    </citation>
    <scope>NUCLEOTIDE SEQUENCE [LARGE SCALE GENOMIC DNA]</scope>
    <source>
        <strain evidence="1 2">Poly51</strain>
    </source>
</reference>